<feature type="signal peptide" evidence="2">
    <location>
        <begin position="1"/>
        <end position="27"/>
    </location>
</feature>
<keyword evidence="1" id="KW-0472">Membrane</keyword>
<evidence type="ECO:0000259" key="3">
    <source>
        <dbReference type="Pfam" id="PF07245"/>
    </source>
</evidence>
<evidence type="ECO:0000256" key="2">
    <source>
        <dbReference type="SAM" id="SignalP"/>
    </source>
</evidence>
<evidence type="ECO:0000256" key="1">
    <source>
        <dbReference type="SAM" id="Phobius"/>
    </source>
</evidence>
<dbReference type="InterPro" id="IPR009878">
    <property type="entry name" value="Phlebovirus_G2_fusion"/>
</dbReference>
<keyword evidence="1" id="KW-0812">Transmembrane</keyword>
<name>A0A2G9TX08_TELCI</name>
<dbReference type="Pfam" id="PF07245">
    <property type="entry name" value="Phlebovirus_G2"/>
    <property type="match status" value="1"/>
</dbReference>
<feature type="domain" description="Phlebovirus glycoprotein G2 fusion" evidence="3">
    <location>
        <begin position="438"/>
        <end position="606"/>
    </location>
</feature>
<dbReference type="Proteomes" id="UP000230423">
    <property type="component" value="Unassembled WGS sequence"/>
</dbReference>
<feature type="transmembrane region" description="Helical" evidence="1">
    <location>
        <begin position="349"/>
        <end position="374"/>
    </location>
</feature>
<dbReference type="OrthoDB" id="5870339at2759"/>
<dbReference type="AlphaFoldDB" id="A0A2G9TX08"/>
<feature type="non-terminal residue" evidence="4">
    <location>
        <position position="612"/>
    </location>
</feature>
<proteinExistence type="predicted"/>
<accession>A0A2G9TX08</accession>
<organism evidence="4 5">
    <name type="scientific">Teladorsagia circumcincta</name>
    <name type="common">Brown stomach worm</name>
    <name type="synonym">Ostertagia circumcincta</name>
    <dbReference type="NCBI Taxonomy" id="45464"/>
    <lineage>
        <taxon>Eukaryota</taxon>
        <taxon>Metazoa</taxon>
        <taxon>Ecdysozoa</taxon>
        <taxon>Nematoda</taxon>
        <taxon>Chromadorea</taxon>
        <taxon>Rhabditida</taxon>
        <taxon>Rhabditina</taxon>
        <taxon>Rhabditomorpha</taxon>
        <taxon>Strongyloidea</taxon>
        <taxon>Trichostrongylidae</taxon>
        <taxon>Teladorsagia</taxon>
    </lineage>
</organism>
<keyword evidence="1" id="KW-1133">Transmembrane helix</keyword>
<evidence type="ECO:0000313" key="5">
    <source>
        <dbReference type="Proteomes" id="UP000230423"/>
    </source>
</evidence>
<reference evidence="4 5" key="1">
    <citation type="submission" date="2015-09" db="EMBL/GenBank/DDBJ databases">
        <title>Draft genome of the parasitic nematode Teladorsagia circumcincta isolate WARC Sus (inbred).</title>
        <authorList>
            <person name="Mitreva M."/>
        </authorList>
    </citation>
    <scope>NUCLEOTIDE SEQUENCE [LARGE SCALE GENOMIC DNA]</scope>
    <source>
        <strain evidence="4 5">S</strain>
    </source>
</reference>
<evidence type="ECO:0000313" key="4">
    <source>
        <dbReference type="EMBL" id="PIO62551.1"/>
    </source>
</evidence>
<dbReference type="EMBL" id="KZ351966">
    <property type="protein sequence ID" value="PIO62551.1"/>
    <property type="molecule type" value="Genomic_DNA"/>
</dbReference>
<keyword evidence="5" id="KW-1185">Reference proteome</keyword>
<dbReference type="PROSITE" id="PS51257">
    <property type="entry name" value="PROKAR_LIPOPROTEIN"/>
    <property type="match status" value="1"/>
</dbReference>
<gene>
    <name evidence="4" type="ORF">TELCIR_15886</name>
</gene>
<keyword evidence="2" id="KW-0732">Signal</keyword>
<protein>
    <recommendedName>
        <fullName evidence="3">Phlebovirus glycoprotein G2 fusion domain-containing protein</fullName>
    </recommendedName>
</protein>
<feature type="chain" id="PRO_5013829665" description="Phlebovirus glycoprotein G2 fusion domain-containing protein" evidence="2">
    <location>
        <begin position="28"/>
        <end position="612"/>
    </location>
</feature>
<feature type="transmembrane region" description="Helical" evidence="1">
    <location>
        <begin position="421"/>
        <end position="442"/>
    </location>
</feature>
<dbReference type="Gene3D" id="2.60.98.50">
    <property type="match status" value="1"/>
</dbReference>
<sequence>MLTRSKTKNASLLFLAIVAVIVSGCNASDAAINTKCPTSISIVKKIIYADQCMEKGIAVASITGENNDKQRLCWFPIQCPSGHINIPIPLPPNTGYCGSRCSCPKWTRTCSFYNGRHKETSHSNNVLPSLFNYKPPQIELYDGTKIIVPELHITKKDFFNKDDYYCFSYDGRLISNPIPVGTEKSGSPAFCRHHKCAAPTIKSVFCVYYSPVTTFDLMNSSIIVRAWGTIPKEYFSHKDDVQSSESSYLFPICKKGGITVKTTTMLDILEAYSSTTCIYIKSYETDTLVLFPTSIVIFEYEVFINGWINGEKILSSTLTCPGQPICETLQCYICWKKVYNIQCWTTLEMAASLIIFVASMLLLHFCTPIFRLLYWIGRKLIHTLHSTIRRIFFKYKRITGRTQSYQVERPSYQLKKRKKKIHGIIATIACLITTAQCCSNIVTLQGETSHCTMENNEERCTYNQVTQLLLQPIGQEACLVLKNKENRIMGTVAIRLEQISHICRQKTEYFTRDHKFFTESRHQCYNTESCKGNTCSSLKPEMKLNDFSTISNSNPGYTYCVPSCGCFWCNWCFYCTSTCLFYRNYAMPTSPKIYRIFSCPTWSIQAEGIATI</sequence>